<evidence type="ECO:0000259" key="1">
    <source>
        <dbReference type="Pfam" id="PF08241"/>
    </source>
</evidence>
<dbReference type="Proteomes" id="UP000318081">
    <property type="component" value="Chromosome"/>
</dbReference>
<dbReference type="InterPro" id="IPR013216">
    <property type="entry name" value="Methyltransf_11"/>
</dbReference>
<reference evidence="2 3" key="1">
    <citation type="submission" date="2019-02" db="EMBL/GenBank/DDBJ databases">
        <title>Deep-cultivation of Planctomycetes and their phenomic and genomic characterization uncovers novel biology.</title>
        <authorList>
            <person name="Wiegand S."/>
            <person name="Jogler M."/>
            <person name="Boedeker C."/>
            <person name="Pinto D."/>
            <person name="Vollmers J."/>
            <person name="Rivas-Marin E."/>
            <person name="Kohn T."/>
            <person name="Peeters S.H."/>
            <person name="Heuer A."/>
            <person name="Rast P."/>
            <person name="Oberbeckmann S."/>
            <person name="Bunk B."/>
            <person name="Jeske O."/>
            <person name="Meyerdierks A."/>
            <person name="Storesund J.E."/>
            <person name="Kallscheuer N."/>
            <person name="Luecker S."/>
            <person name="Lage O.M."/>
            <person name="Pohl T."/>
            <person name="Merkel B.J."/>
            <person name="Hornburger P."/>
            <person name="Mueller R.-W."/>
            <person name="Bruemmer F."/>
            <person name="Labrenz M."/>
            <person name="Spormann A.M."/>
            <person name="Op den Camp H."/>
            <person name="Overmann J."/>
            <person name="Amann R."/>
            <person name="Jetten M.S.M."/>
            <person name="Mascher T."/>
            <person name="Medema M.H."/>
            <person name="Devos D.P."/>
            <person name="Kaster A.-K."/>
            <person name="Ovreas L."/>
            <person name="Rohde M."/>
            <person name="Galperin M.Y."/>
            <person name="Jogler C."/>
        </authorList>
    </citation>
    <scope>NUCLEOTIDE SEQUENCE [LARGE SCALE GENOMIC DNA]</scope>
    <source>
        <strain evidence="2 3">TBK1r</strain>
    </source>
</reference>
<feature type="domain" description="Methyltransferase type 11" evidence="1">
    <location>
        <begin position="40"/>
        <end position="87"/>
    </location>
</feature>
<organism evidence="2 3">
    <name type="scientific">Stieleria magnilauensis</name>
    <dbReference type="NCBI Taxonomy" id="2527963"/>
    <lineage>
        <taxon>Bacteria</taxon>
        <taxon>Pseudomonadati</taxon>
        <taxon>Planctomycetota</taxon>
        <taxon>Planctomycetia</taxon>
        <taxon>Pirellulales</taxon>
        <taxon>Pirellulaceae</taxon>
        <taxon>Stieleria</taxon>
    </lineage>
</organism>
<protein>
    <recommendedName>
        <fullName evidence="1">Methyltransferase type 11 domain-containing protein</fullName>
    </recommendedName>
</protein>
<proteinExistence type="predicted"/>
<accession>A0ABX5XLY3</accession>
<gene>
    <name evidence="2" type="ORF">TBK1r_18410</name>
</gene>
<dbReference type="InterPro" id="IPR029063">
    <property type="entry name" value="SAM-dependent_MTases_sf"/>
</dbReference>
<evidence type="ECO:0000313" key="2">
    <source>
        <dbReference type="EMBL" id="QDV82909.1"/>
    </source>
</evidence>
<evidence type="ECO:0000313" key="3">
    <source>
        <dbReference type="Proteomes" id="UP000318081"/>
    </source>
</evidence>
<sequence>MNSQPAMLHVAPEPCLRPHFKEHIGESYLTADLLANDVDVNMDITEIQYPDNTFDVIYCSHVLEHVPDDRKAMKEFLRVLNPDGFAVLMVPITAEQTVEDPSVTDPQERLRLFGQEDHVRRYGPDFSERLRGAGFVVDEMTPNRFCSEAEQRASRLPDEDRIYVCRRKH</sequence>
<keyword evidence="3" id="KW-1185">Reference proteome</keyword>
<dbReference type="CDD" id="cd02440">
    <property type="entry name" value="AdoMet_MTases"/>
    <property type="match status" value="1"/>
</dbReference>
<dbReference type="Gene3D" id="3.40.50.150">
    <property type="entry name" value="Vaccinia Virus protein VP39"/>
    <property type="match status" value="1"/>
</dbReference>
<dbReference type="EMBL" id="CP036432">
    <property type="protein sequence ID" value="QDV82909.1"/>
    <property type="molecule type" value="Genomic_DNA"/>
</dbReference>
<dbReference type="SUPFAM" id="SSF53335">
    <property type="entry name" value="S-adenosyl-L-methionine-dependent methyltransferases"/>
    <property type="match status" value="1"/>
</dbReference>
<dbReference type="Pfam" id="PF08241">
    <property type="entry name" value="Methyltransf_11"/>
    <property type="match status" value="1"/>
</dbReference>
<name>A0ABX5XLY3_9BACT</name>